<comment type="caution">
    <text evidence="4">The sequence shown here is derived from an EMBL/GenBank/DDBJ whole genome shotgun (WGS) entry which is preliminary data.</text>
</comment>
<dbReference type="PANTHER" id="PTHR31718:SF0">
    <property type="entry name" value="PLAT DOMAIN-CONTAINING PROTEIN 2"/>
    <property type="match status" value="1"/>
</dbReference>
<evidence type="ECO:0000313" key="4">
    <source>
        <dbReference type="EMBL" id="OMO56063.1"/>
    </source>
</evidence>
<dbReference type="AlphaFoldDB" id="A0A1R3GDC0"/>
<dbReference type="InterPro" id="IPR001024">
    <property type="entry name" value="PLAT/LH2_dom"/>
</dbReference>
<proteinExistence type="predicted"/>
<feature type="signal peptide" evidence="2">
    <location>
        <begin position="1"/>
        <end position="22"/>
    </location>
</feature>
<evidence type="ECO:0000256" key="2">
    <source>
        <dbReference type="SAM" id="SignalP"/>
    </source>
</evidence>
<organism evidence="4 5">
    <name type="scientific">Corchorus capsularis</name>
    <name type="common">Jute</name>
    <dbReference type="NCBI Taxonomy" id="210143"/>
    <lineage>
        <taxon>Eukaryota</taxon>
        <taxon>Viridiplantae</taxon>
        <taxon>Streptophyta</taxon>
        <taxon>Embryophyta</taxon>
        <taxon>Tracheophyta</taxon>
        <taxon>Spermatophyta</taxon>
        <taxon>Magnoliopsida</taxon>
        <taxon>eudicotyledons</taxon>
        <taxon>Gunneridae</taxon>
        <taxon>Pentapetalae</taxon>
        <taxon>rosids</taxon>
        <taxon>malvids</taxon>
        <taxon>Malvales</taxon>
        <taxon>Malvaceae</taxon>
        <taxon>Grewioideae</taxon>
        <taxon>Apeibeae</taxon>
        <taxon>Corchorus</taxon>
    </lineage>
</organism>
<keyword evidence="5" id="KW-1185">Reference proteome</keyword>
<dbReference type="CDD" id="cd01754">
    <property type="entry name" value="PLAT_plant_stress"/>
    <property type="match status" value="1"/>
</dbReference>
<dbReference type="Gene3D" id="2.60.60.20">
    <property type="entry name" value="PLAT/LH2 domain"/>
    <property type="match status" value="1"/>
</dbReference>
<dbReference type="STRING" id="210143.A0A1R3GDC0"/>
<dbReference type="PROSITE" id="PS50095">
    <property type="entry name" value="PLAT"/>
    <property type="match status" value="1"/>
</dbReference>
<dbReference type="EMBL" id="AWWV01014536">
    <property type="protein sequence ID" value="OMO56063.1"/>
    <property type="molecule type" value="Genomic_DNA"/>
</dbReference>
<accession>A0A1R3GDC0</accession>
<reference evidence="4 5" key="1">
    <citation type="submission" date="2013-09" db="EMBL/GenBank/DDBJ databases">
        <title>Corchorus capsularis genome sequencing.</title>
        <authorList>
            <person name="Alam M."/>
            <person name="Haque M.S."/>
            <person name="Islam M.S."/>
            <person name="Emdad E.M."/>
            <person name="Islam M.M."/>
            <person name="Ahmed B."/>
            <person name="Halim A."/>
            <person name="Hossen Q.M.M."/>
            <person name="Hossain M.Z."/>
            <person name="Ahmed R."/>
            <person name="Khan M.M."/>
            <person name="Islam R."/>
            <person name="Rashid M.M."/>
            <person name="Khan S.A."/>
            <person name="Rahman M.S."/>
            <person name="Alam M."/>
        </authorList>
    </citation>
    <scope>NUCLEOTIDE SEQUENCE [LARGE SCALE GENOMIC DNA]</scope>
    <source>
        <strain evidence="5">cv. CVL-1</strain>
        <tissue evidence="4">Whole seedling</tissue>
    </source>
</reference>
<dbReference type="Proteomes" id="UP000188268">
    <property type="component" value="Unassembled WGS sequence"/>
</dbReference>
<dbReference type="SUPFAM" id="SSF49723">
    <property type="entry name" value="Lipase/lipooxygenase domain (PLAT/LH2 domain)"/>
    <property type="match status" value="1"/>
</dbReference>
<name>A0A1R3GDC0_COCAP</name>
<evidence type="ECO:0000313" key="5">
    <source>
        <dbReference type="Proteomes" id="UP000188268"/>
    </source>
</evidence>
<keyword evidence="2" id="KW-0732">Signal</keyword>
<feature type="domain" description="PLAT" evidence="3">
    <location>
        <begin position="29"/>
        <end position="156"/>
    </location>
</feature>
<dbReference type="OrthoDB" id="5322100at2759"/>
<dbReference type="Pfam" id="PF01477">
    <property type="entry name" value="PLAT"/>
    <property type="match status" value="1"/>
</dbReference>
<dbReference type="OMA" id="HAKCSYQ"/>
<gene>
    <name evidence="4" type="ORF">CCACVL1_26792</name>
</gene>
<dbReference type="InterPro" id="IPR036392">
    <property type="entry name" value="PLAT/LH2_dom_sf"/>
</dbReference>
<feature type="chain" id="PRO_5012977915" evidence="2">
    <location>
        <begin position="23"/>
        <end position="196"/>
    </location>
</feature>
<dbReference type="Gramene" id="OMO56063">
    <property type="protein sequence ID" value="OMO56063"/>
    <property type="gene ID" value="CCACVL1_26792"/>
</dbReference>
<sequence>MAIHSKLLLSFFLLLVSSSSVALSDDADCVYTVYVRTGSVIKGGTDSIISLRLYDPNGWYIEISDIEAWGGLMGSGYNYFERGNLDIFSGRGPCLTAPICAMNLTSDGSGAHHGWYCNYVEVTMTGVHMSCSQEQFEVEQWLATDTSPYELTTVRNYCYGAGAELGAARRLDRKSAAELGAARRLDRKSTLAASSM</sequence>
<dbReference type="PANTHER" id="PTHR31718">
    <property type="entry name" value="PLAT DOMAIN-CONTAINING PROTEIN"/>
    <property type="match status" value="1"/>
</dbReference>
<dbReference type="SMR" id="A0A1R3GDC0"/>
<protein>
    <submittedName>
        <fullName evidence="4">Lipoxygenase, LH2</fullName>
    </submittedName>
</protein>
<evidence type="ECO:0000256" key="1">
    <source>
        <dbReference type="PROSITE-ProRule" id="PRU00152"/>
    </source>
</evidence>
<comment type="caution">
    <text evidence="1">Lacks conserved residue(s) required for the propagation of feature annotation.</text>
</comment>
<evidence type="ECO:0000259" key="3">
    <source>
        <dbReference type="PROSITE" id="PS50095"/>
    </source>
</evidence>